<name>A0A2X0S6L8_BROTH</name>
<evidence type="ECO:0000313" key="1">
    <source>
        <dbReference type="EMBL" id="SPP28372.1"/>
    </source>
</evidence>
<accession>A0A2X0S6L8</accession>
<reference evidence="2" key="1">
    <citation type="submission" date="2018-04" db="EMBL/GenBank/DDBJ databases">
        <authorList>
            <person name="Illikoud N."/>
        </authorList>
    </citation>
    <scope>NUCLEOTIDE SEQUENCE [LARGE SCALE GENOMIC DNA]</scope>
</reference>
<dbReference type="Proteomes" id="UP000270190">
    <property type="component" value="Unassembled WGS sequence"/>
</dbReference>
<protein>
    <submittedName>
        <fullName evidence="1">Uncharacterized protein</fullName>
    </submittedName>
</protein>
<organism evidence="1 2">
    <name type="scientific">Brochothrix thermosphacta</name>
    <name type="common">Microbacterium thermosphactum</name>
    <dbReference type="NCBI Taxonomy" id="2756"/>
    <lineage>
        <taxon>Bacteria</taxon>
        <taxon>Bacillati</taxon>
        <taxon>Bacillota</taxon>
        <taxon>Bacilli</taxon>
        <taxon>Bacillales</taxon>
        <taxon>Listeriaceae</taxon>
        <taxon>Brochothrix</taxon>
    </lineage>
</organism>
<gene>
    <name evidence="1" type="ORF">BTBSAS_20242</name>
</gene>
<dbReference type="AlphaFoldDB" id="A0A2X0S6L8"/>
<proteinExistence type="predicted"/>
<sequence>MDINQSYRMKKFLLMTLKRLTSIIAKKKPYFQLITVYPLTKKVHFCLLS</sequence>
<evidence type="ECO:0000313" key="2">
    <source>
        <dbReference type="Proteomes" id="UP000270190"/>
    </source>
</evidence>
<dbReference type="EMBL" id="OUNC01000012">
    <property type="protein sequence ID" value="SPP28372.1"/>
    <property type="molecule type" value="Genomic_DNA"/>
</dbReference>